<dbReference type="OrthoDB" id="5062908at2759"/>
<feature type="compositionally biased region" description="Polar residues" evidence="6">
    <location>
        <begin position="927"/>
        <end position="942"/>
    </location>
</feature>
<dbReference type="Pfam" id="PF00096">
    <property type="entry name" value="zf-C2H2"/>
    <property type="match status" value="5"/>
</dbReference>
<dbReference type="GO" id="GO:0005634">
    <property type="term" value="C:nucleus"/>
    <property type="evidence" value="ECO:0007669"/>
    <property type="project" value="TreeGrafter"/>
</dbReference>
<dbReference type="InterPro" id="IPR050331">
    <property type="entry name" value="Zinc_finger"/>
</dbReference>
<keyword evidence="3 5" id="KW-0863">Zinc-finger</keyword>
<dbReference type="FunFam" id="3.30.160.60:FF:000065">
    <property type="entry name" value="B-cell CLL/lymphoma 6, member B"/>
    <property type="match status" value="1"/>
</dbReference>
<evidence type="ECO:0000256" key="6">
    <source>
        <dbReference type="SAM" id="MobiDB-lite"/>
    </source>
</evidence>
<feature type="domain" description="C2H2-type" evidence="7">
    <location>
        <begin position="420"/>
        <end position="448"/>
    </location>
</feature>
<reference evidence="9" key="3">
    <citation type="submission" date="2022-06" db="UniProtKB">
        <authorList>
            <consortium name="EnsemblMetazoa"/>
        </authorList>
    </citation>
    <scope>IDENTIFICATION</scope>
</reference>
<reference evidence="8" key="2">
    <citation type="submission" date="2020-01" db="EMBL/GenBank/DDBJ databases">
        <authorList>
            <person name="Korhonen P.K.K."/>
            <person name="Guangxu M.G."/>
            <person name="Wang T.W."/>
            <person name="Stroehlein A.J.S."/>
            <person name="Young N.D."/>
            <person name="Ang C.-S.A."/>
            <person name="Fernando D.W.F."/>
            <person name="Lu H.L."/>
            <person name="Taylor S.T."/>
            <person name="Ehtesham M.E.M."/>
            <person name="Najaraj S.H.N."/>
            <person name="Harsha G.H.G."/>
            <person name="Madugundu A.M."/>
            <person name="Renuse S.R."/>
            <person name="Holt D.H."/>
            <person name="Pandey A.P."/>
            <person name="Papenfuss A.P."/>
            <person name="Gasser R.B.G."/>
            <person name="Fischer K.F."/>
        </authorList>
    </citation>
    <scope>NUCLEOTIDE SEQUENCE</scope>
    <source>
        <strain evidence="8">SSS_KF_BRIS2020</strain>
    </source>
</reference>
<gene>
    <name evidence="8" type="ORF">SSS_7858</name>
</gene>
<dbReference type="EMBL" id="WVUK01000057">
    <property type="protein sequence ID" value="KAF7492028.1"/>
    <property type="molecule type" value="Genomic_DNA"/>
</dbReference>
<keyword evidence="4" id="KW-0862">Zinc</keyword>
<sequence>MESQKQKEIKAKMIMENFELNFIQSESSNRLDRIDSNNDDDAINIERKEDMLILEEESKEKIQSGSISEVNYVEINRKDSILDAKIEVNNNDEKNSVFKTDHNENFEMKCIETDVNDLEQDEDVDVVGMTGFDPNDAHTISSSSSSSTSSSQKGLKFSIDNLISDQKSLAVIPSMTGFHQNGLNLNQSVDRERIRFSISKIFHSEQNSFDMRKRLENFVTKEIVSKCSEIEKNPTHTKRNNDDEDVDEENDKLSINDDYTKISSFMTQQLSKRVQTNKTFTCKECGKVFNAHYNLTRHMPVHTGARPFVCKVCGKGFRQASTLCRHKIIHTAEKPHKCQFCGKAFNRSSTLNTHVRIHAGYKPYKCEFCGKGFHQKGNYKNHKLTHNNEKAFKCEICGKAFHQIYNLTFHLHTHNEKKPFQCPTCGKGFCRNFDLKKHVRKLHQDKDRCRPRESNDSVSKLDESMLRMIMKQKSKKRDLNNLENKDNVEDEKEDNDRIVDNLSDDLPENDDDNDDDQRIDDAKECNVNSLELIAIRSQTSFRNGIKIEDCNSKDLKDELHQTQQPKSKLNTSLKKLTDMIECSIRESIIPNEFHSRFELTNDEYCLDGDGSINDVEDEIDVDVEDDRDDVNVEVDIEMDKKSISKSYESVTLSRRIHQTFRSKECDRKNYLDHLLRNSEKLKPNDIASLAVGERSMRKNSHHQLQHHRLSNMLPTRMRNEETKEKILLDDPMMISNGPVRENPCCSIANTKLRLSNGLSIVDNRQLSFLSNPIMLNQASATEPTSASTTLLSSSASLGLINHHNSPRTFSPSHQHQQFRNSLLNNQLPTLANQKQILAAVAAAAMFPIMTPFPLRIENLSNSFYETQSISQRSQTDRNASTLAIENLGVHLSNLNKNTHLTATLDQLNHQFNYYNQHLTSSQSFPTSSIAQNQSMNARSPSLSSSATATAATTTTTGMFQDHKLSGAFRSETLANFQPNKIFQSNHSFL</sequence>
<dbReference type="Proteomes" id="UP000070412">
    <property type="component" value="Unassembled WGS sequence"/>
</dbReference>
<keyword evidence="10" id="KW-1185">Reference proteome</keyword>
<dbReference type="PANTHER" id="PTHR16515:SF35">
    <property type="entry name" value="FEZ FAMILY ZINC FINGER PROTEIN 2"/>
    <property type="match status" value="1"/>
</dbReference>
<dbReference type="GO" id="GO:0010468">
    <property type="term" value="P:regulation of gene expression"/>
    <property type="evidence" value="ECO:0007669"/>
    <property type="project" value="TreeGrafter"/>
</dbReference>
<dbReference type="FunFam" id="3.30.160.60:FF:000227">
    <property type="entry name" value="fez family zinc finger protein 1"/>
    <property type="match status" value="1"/>
</dbReference>
<dbReference type="FunFam" id="3.30.160.60:FF:000103">
    <property type="entry name" value="FEZ family zinc finger 1"/>
    <property type="match status" value="1"/>
</dbReference>
<evidence type="ECO:0000256" key="3">
    <source>
        <dbReference type="ARBA" id="ARBA00022771"/>
    </source>
</evidence>
<feature type="domain" description="C2H2-type" evidence="7">
    <location>
        <begin position="308"/>
        <end position="335"/>
    </location>
</feature>
<dbReference type="FunFam" id="3.30.160.60:FF:000100">
    <property type="entry name" value="Zinc finger 45-like"/>
    <property type="match status" value="1"/>
</dbReference>
<feature type="compositionally biased region" description="Basic and acidic residues" evidence="6">
    <location>
        <begin position="477"/>
        <end position="487"/>
    </location>
</feature>
<feature type="domain" description="C2H2-type" evidence="7">
    <location>
        <begin position="392"/>
        <end position="419"/>
    </location>
</feature>
<evidence type="ECO:0000313" key="9">
    <source>
        <dbReference type="EnsemblMetazoa" id="KAF7492028.1"/>
    </source>
</evidence>
<dbReference type="InterPro" id="IPR036236">
    <property type="entry name" value="Znf_C2H2_sf"/>
</dbReference>
<dbReference type="PANTHER" id="PTHR16515">
    <property type="entry name" value="PR DOMAIN ZINC FINGER PROTEIN"/>
    <property type="match status" value="1"/>
</dbReference>
<dbReference type="FunFam" id="3.30.160.60:FF:000251">
    <property type="entry name" value="FEZ family zinc finger 2"/>
    <property type="match status" value="1"/>
</dbReference>
<protein>
    <submittedName>
        <fullName evidence="8">Fez family zinc finger protein 1</fullName>
    </submittedName>
</protein>
<evidence type="ECO:0000256" key="1">
    <source>
        <dbReference type="ARBA" id="ARBA00022723"/>
    </source>
</evidence>
<feature type="domain" description="C2H2-type" evidence="7">
    <location>
        <begin position="364"/>
        <end position="391"/>
    </location>
</feature>
<evidence type="ECO:0000259" key="7">
    <source>
        <dbReference type="PROSITE" id="PS50157"/>
    </source>
</evidence>
<feature type="compositionally biased region" description="Basic and acidic residues" evidence="6">
    <location>
        <begin position="444"/>
        <end position="465"/>
    </location>
</feature>
<dbReference type="InterPro" id="IPR013087">
    <property type="entry name" value="Znf_C2H2_type"/>
</dbReference>
<dbReference type="AlphaFoldDB" id="A0A834VFR8"/>
<evidence type="ECO:0000256" key="2">
    <source>
        <dbReference type="ARBA" id="ARBA00022737"/>
    </source>
</evidence>
<feature type="region of interest" description="Disordered" evidence="6">
    <location>
        <begin position="444"/>
        <end position="519"/>
    </location>
</feature>
<dbReference type="FunFam" id="3.30.160.60:FF:000164">
    <property type="entry name" value="Fez family zinc finger protein 2"/>
    <property type="match status" value="1"/>
</dbReference>
<organism evidence="8">
    <name type="scientific">Sarcoptes scabiei</name>
    <name type="common">Itch mite</name>
    <name type="synonym">Acarus scabiei</name>
    <dbReference type="NCBI Taxonomy" id="52283"/>
    <lineage>
        <taxon>Eukaryota</taxon>
        <taxon>Metazoa</taxon>
        <taxon>Ecdysozoa</taxon>
        <taxon>Arthropoda</taxon>
        <taxon>Chelicerata</taxon>
        <taxon>Arachnida</taxon>
        <taxon>Acari</taxon>
        <taxon>Acariformes</taxon>
        <taxon>Sarcoptiformes</taxon>
        <taxon>Astigmata</taxon>
        <taxon>Psoroptidia</taxon>
        <taxon>Sarcoptoidea</taxon>
        <taxon>Sarcoptidae</taxon>
        <taxon>Sarcoptinae</taxon>
        <taxon>Sarcoptes</taxon>
    </lineage>
</organism>
<evidence type="ECO:0000256" key="5">
    <source>
        <dbReference type="PROSITE-ProRule" id="PRU00042"/>
    </source>
</evidence>
<evidence type="ECO:0000256" key="4">
    <source>
        <dbReference type="ARBA" id="ARBA00022833"/>
    </source>
</evidence>
<name>A0A834VFR8_SARSC</name>
<accession>A0A834VFR8</accession>
<dbReference type="PROSITE" id="PS00028">
    <property type="entry name" value="ZINC_FINGER_C2H2_1"/>
    <property type="match status" value="6"/>
</dbReference>
<dbReference type="SUPFAM" id="SSF57667">
    <property type="entry name" value="beta-beta-alpha zinc fingers"/>
    <property type="match status" value="3"/>
</dbReference>
<evidence type="ECO:0000313" key="8">
    <source>
        <dbReference type="EMBL" id="KAF7492028.1"/>
    </source>
</evidence>
<keyword evidence="1" id="KW-0479">Metal-binding</keyword>
<dbReference type="SMART" id="SM00355">
    <property type="entry name" value="ZnF_C2H2"/>
    <property type="match status" value="6"/>
</dbReference>
<feature type="region of interest" description="Disordered" evidence="6">
    <location>
        <begin position="131"/>
        <end position="151"/>
    </location>
</feature>
<feature type="region of interest" description="Disordered" evidence="6">
    <location>
        <begin position="927"/>
        <end position="949"/>
    </location>
</feature>
<reference evidence="10" key="1">
    <citation type="journal article" date="2020" name="PLoS Negl. Trop. Dis.">
        <title>High-quality nuclear genome for Sarcoptes scabiei-A critical resource for a neglected parasite.</title>
        <authorList>
            <person name="Korhonen P.K."/>
            <person name="Gasser R.B."/>
            <person name="Ma G."/>
            <person name="Wang T."/>
            <person name="Stroehlein A.J."/>
            <person name="Young N.D."/>
            <person name="Ang C.S."/>
            <person name="Fernando D.D."/>
            <person name="Lu H.C."/>
            <person name="Taylor S."/>
            <person name="Reynolds S.L."/>
            <person name="Mofiz E."/>
            <person name="Najaraj S.H."/>
            <person name="Gowda H."/>
            <person name="Madugundu A."/>
            <person name="Renuse S."/>
            <person name="Holt D."/>
            <person name="Pandey A."/>
            <person name="Papenfuss A.T."/>
            <person name="Fischer K."/>
        </authorList>
    </citation>
    <scope>NUCLEOTIDE SEQUENCE [LARGE SCALE GENOMIC DNA]</scope>
</reference>
<dbReference type="Gene3D" id="3.30.160.60">
    <property type="entry name" value="Classic Zinc Finger"/>
    <property type="match status" value="6"/>
</dbReference>
<feature type="domain" description="C2H2-type" evidence="7">
    <location>
        <begin position="280"/>
        <end position="307"/>
    </location>
</feature>
<evidence type="ECO:0000313" key="10">
    <source>
        <dbReference type="Proteomes" id="UP000070412"/>
    </source>
</evidence>
<feature type="compositionally biased region" description="Low complexity" evidence="6">
    <location>
        <begin position="141"/>
        <end position="151"/>
    </location>
</feature>
<feature type="domain" description="C2H2-type" evidence="7">
    <location>
        <begin position="336"/>
        <end position="363"/>
    </location>
</feature>
<keyword evidence="2" id="KW-0677">Repeat</keyword>
<dbReference type="EnsemblMetazoa" id="SSS_7858s_mrna">
    <property type="protein sequence ID" value="KAF7492028.1"/>
    <property type="gene ID" value="SSS_7858"/>
</dbReference>
<dbReference type="GO" id="GO:0008270">
    <property type="term" value="F:zinc ion binding"/>
    <property type="evidence" value="ECO:0007669"/>
    <property type="project" value="UniProtKB-KW"/>
</dbReference>
<dbReference type="PROSITE" id="PS50157">
    <property type="entry name" value="ZINC_FINGER_C2H2_2"/>
    <property type="match status" value="6"/>
</dbReference>
<feature type="compositionally biased region" description="Acidic residues" evidence="6">
    <location>
        <begin position="502"/>
        <end position="518"/>
    </location>
</feature>
<proteinExistence type="predicted"/>